<evidence type="ECO:0000313" key="5">
    <source>
        <dbReference type="Proteomes" id="UP000800094"/>
    </source>
</evidence>
<dbReference type="InterPro" id="IPR006094">
    <property type="entry name" value="Oxid_FAD_bind_N"/>
</dbReference>
<dbReference type="InterPro" id="IPR016164">
    <property type="entry name" value="FAD-linked_Oxase-like_C"/>
</dbReference>
<dbReference type="Proteomes" id="UP000800094">
    <property type="component" value="Unassembled WGS sequence"/>
</dbReference>
<reference evidence="4" key="1">
    <citation type="journal article" date="2020" name="Stud. Mycol.">
        <title>101 Dothideomycetes genomes: a test case for predicting lifestyles and emergence of pathogens.</title>
        <authorList>
            <person name="Haridas S."/>
            <person name="Albert R."/>
            <person name="Binder M."/>
            <person name="Bloem J."/>
            <person name="Labutti K."/>
            <person name="Salamov A."/>
            <person name="Andreopoulos B."/>
            <person name="Baker S."/>
            <person name="Barry K."/>
            <person name="Bills G."/>
            <person name="Bluhm B."/>
            <person name="Cannon C."/>
            <person name="Castanera R."/>
            <person name="Culley D."/>
            <person name="Daum C."/>
            <person name="Ezra D."/>
            <person name="Gonzalez J."/>
            <person name="Henrissat B."/>
            <person name="Kuo A."/>
            <person name="Liang C."/>
            <person name="Lipzen A."/>
            <person name="Lutzoni F."/>
            <person name="Magnuson J."/>
            <person name="Mondo S."/>
            <person name="Nolan M."/>
            <person name="Ohm R."/>
            <person name="Pangilinan J."/>
            <person name="Park H.-J."/>
            <person name="Ramirez L."/>
            <person name="Alfaro M."/>
            <person name="Sun H."/>
            <person name="Tritt A."/>
            <person name="Yoshinaga Y."/>
            <person name="Zwiers L.-H."/>
            <person name="Turgeon B."/>
            <person name="Goodwin S."/>
            <person name="Spatafora J."/>
            <person name="Crous P."/>
            <person name="Grigoriev I."/>
        </authorList>
    </citation>
    <scope>NUCLEOTIDE SEQUENCE</scope>
    <source>
        <strain evidence="4">CBS 122368</strain>
    </source>
</reference>
<dbReference type="AlphaFoldDB" id="A0A6A6IZ31"/>
<dbReference type="RefSeq" id="XP_033689874.1">
    <property type="nucleotide sequence ID" value="XM_033825531.1"/>
</dbReference>
<keyword evidence="1" id="KW-0285">Flavoprotein</keyword>
<protein>
    <submittedName>
        <fullName evidence="4">Vanillyl alcohol oxidase</fullName>
    </submittedName>
</protein>
<dbReference type="GO" id="GO:0004458">
    <property type="term" value="F:D-lactate dehydrogenase (cytochrome) activity"/>
    <property type="evidence" value="ECO:0007669"/>
    <property type="project" value="TreeGrafter"/>
</dbReference>
<dbReference type="GO" id="GO:0008720">
    <property type="term" value="F:D-lactate dehydrogenase (NAD+) activity"/>
    <property type="evidence" value="ECO:0007669"/>
    <property type="project" value="TreeGrafter"/>
</dbReference>
<dbReference type="InterPro" id="IPR016167">
    <property type="entry name" value="FAD-bd_PCMH_sub1"/>
</dbReference>
<dbReference type="Pfam" id="PF01565">
    <property type="entry name" value="FAD_binding_4"/>
    <property type="match status" value="1"/>
</dbReference>
<evidence type="ECO:0000313" key="4">
    <source>
        <dbReference type="EMBL" id="KAF2254870.1"/>
    </source>
</evidence>
<name>A0A6A6IZ31_9PLEO</name>
<dbReference type="Gene3D" id="3.30.43.10">
    <property type="entry name" value="Uridine Diphospho-n-acetylenolpyruvylglucosamine Reductase, domain 2"/>
    <property type="match status" value="1"/>
</dbReference>
<dbReference type="OrthoDB" id="5332616at2759"/>
<dbReference type="InterPro" id="IPR036318">
    <property type="entry name" value="FAD-bd_PCMH-like_sf"/>
</dbReference>
<dbReference type="Gene3D" id="3.30.465.10">
    <property type="match status" value="1"/>
</dbReference>
<dbReference type="GO" id="GO:1903457">
    <property type="term" value="P:lactate catabolic process"/>
    <property type="evidence" value="ECO:0007669"/>
    <property type="project" value="TreeGrafter"/>
</dbReference>
<proteinExistence type="predicted"/>
<dbReference type="Gene3D" id="3.40.462.10">
    <property type="entry name" value="FAD-linked oxidases, C-terminal domain"/>
    <property type="match status" value="1"/>
</dbReference>
<organism evidence="4 5">
    <name type="scientific">Trematosphaeria pertusa</name>
    <dbReference type="NCBI Taxonomy" id="390896"/>
    <lineage>
        <taxon>Eukaryota</taxon>
        <taxon>Fungi</taxon>
        <taxon>Dikarya</taxon>
        <taxon>Ascomycota</taxon>
        <taxon>Pezizomycotina</taxon>
        <taxon>Dothideomycetes</taxon>
        <taxon>Pleosporomycetidae</taxon>
        <taxon>Pleosporales</taxon>
        <taxon>Massarineae</taxon>
        <taxon>Trematosphaeriaceae</taxon>
        <taxon>Trematosphaeria</taxon>
    </lineage>
</organism>
<dbReference type="GeneID" id="54578861"/>
<keyword evidence="5" id="KW-1185">Reference proteome</keyword>
<sequence length="551" mass="60635">MSSVTPQVQPRVLPAGFDERTFNATLNAMVEVVGKENVSIDGRDGALEGAQGQKFYGDIWPMAEEDQHAPSAAIRPQTVPELQKILKIANRYKLPLWTISRGKNLAYGGSAPIVRGTVVLDLHRMNKIVEVNEEYAYAIVEPGVSFFDLYNHIVEKGYDVWPSVPALGWGSVLGNTTERGFGYTPYGEHALHQCGMEVVLPNGELLRTGMGAQKDSPMFPLYKGGYGPSVDGLFYQSNLGIVTKIGIHLMPAPTHFLDCSVSVPNEGDLEVLVSKIARLERDNVIQNHTSVANLWRQAMMHPDPKIHEVAIGPGMKKGESADNTALAALQKEQGWGFWKGYFAIYAQSGTLAHANWDLVQKAFAGVSGAVCTCSEYSGKDGAKLRMTDTPEGEIPHNGMPRMTPIGMVNVRGYGGGHVDFSPLFPAGGKELSAWYIKARDSIKEAKLDFFSDFHVMGRYINGIICIVYGPTEGPRAKEVFEKLLKDARDNGNTTEYRTHIDFMDHVADAFTFEDSALRRFVTDLKHHMDPNGILSQGKSGIWSKRKLTSVL</sequence>
<dbReference type="PROSITE" id="PS51387">
    <property type="entry name" value="FAD_PCMH"/>
    <property type="match status" value="1"/>
</dbReference>
<accession>A0A6A6IZ31</accession>
<feature type="domain" description="FAD-binding PCMH-type" evidence="3">
    <location>
        <begin position="66"/>
        <end position="252"/>
    </location>
</feature>
<dbReference type="InterPro" id="IPR016171">
    <property type="entry name" value="Vanillyl_alc_oxidase_C-sub2"/>
</dbReference>
<evidence type="ECO:0000259" key="3">
    <source>
        <dbReference type="PROSITE" id="PS51387"/>
    </source>
</evidence>
<dbReference type="GO" id="GO:0071949">
    <property type="term" value="F:FAD binding"/>
    <property type="evidence" value="ECO:0007669"/>
    <property type="project" value="InterPro"/>
</dbReference>
<dbReference type="InterPro" id="IPR016170">
    <property type="entry name" value="Cytok_DH_C_sf"/>
</dbReference>
<dbReference type="EMBL" id="ML987190">
    <property type="protein sequence ID" value="KAF2254870.1"/>
    <property type="molecule type" value="Genomic_DNA"/>
</dbReference>
<dbReference type="GO" id="GO:0005739">
    <property type="term" value="C:mitochondrion"/>
    <property type="evidence" value="ECO:0007669"/>
    <property type="project" value="TreeGrafter"/>
</dbReference>
<dbReference type="InterPro" id="IPR016169">
    <property type="entry name" value="FAD-bd_PCMH_sub2"/>
</dbReference>
<dbReference type="PANTHER" id="PTHR11748">
    <property type="entry name" value="D-LACTATE DEHYDROGENASE"/>
    <property type="match status" value="1"/>
</dbReference>
<gene>
    <name evidence="4" type="ORF">BU26DRAFT_475369</name>
</gene>
<dbReference type="PANTHER" id="PTHR11748:SF114">
    <property type="entry name" value="ARYL-ALCOHOL OXIDASE VANILLYL-ALCOHOL OXIDASE (AFU_ORTHOLOGUE AFUA_3G09500)-RELATED"/>
    <property type="match status" value="1"/>
</dbReference>
<dbReference type="SUPFAM" id="SSF56176">
    <property type="entry name" value="FAD-binding/transporter-associated domain-like"/>
    <property type="match status" value="1"/>
</dbReference>
<dbReference type="InterPro" id="IPR016166">
    <property type="entry name" value="FAD-bd_PCMH"/>
</dbReference>
<dbReference type="SUPFAM" id="SSF55103">
    <property type="entry name" value="FAD-linked oxidases, C-terminal domain"/>
    <property type="match status" value="1"/>
</dbReference>
<evidence type="ECO:0000256" key="1">
    <source>
        <dbReference type="ARBA" id="ARBA00022630"/>
    </source>
</evidence>
<dbReference type="Gene3D" id="1.10.45.10">
    <property type="entry name" value="Vanillyl-alcohol Oxidase, Chain A, domain 4"/>
    <property type="match status" value="1"/>
</dbReference>
<keyword evidence="2" id="KW-0274">FAD</keyword>
<evidence type="ECO:0000256" key="2">
    <source>
        <dbReference type="ARBA" id="ARBA00022827"/>
    </source>
</evidence>